<comment type="similarity">
    <text evidence="3">Belongs to the dsrC/tusE family.</text>
</comment>
<sequence>MTSQATLKLDQHGFLLHLADWNETAAIQLASSEGITLTNAHWEVIYALRDFYNEYQLSPAMRPFVKYIKLKLGADKGNSIYLLQLFPESPAKLCSKIAGLPKPDNCL</sequence>
<dbReference type="GO" id="GO:0002143">
    <property type="term" value="P:tRNA wobble position uridine thiolation"/>
    <property type="evidence" value="ECO:0007669"/>
    <property type="project" value="TreeGrafter"/>
</dbReference>
<keyword evidence="3" id="KW-0808">Transferase</keyword>
<evidence type="ECO:0000313" key="6">
    <source>
        <dbReference type="Proteomes" id="UP000275394"/>
    </source>
</evidence>
<evidence type="ECO:0000256" key="3">
    <source>
        <dbReference type="PIRNR" id="PIRNR006223"/>
    </source>
</evidence>
<dbReference type="Gene3D" id="1.10.10.370">
    <property type="entry name" value="DsrC-like protein, C-terminal domain"/>
    <property type="match status" value="1"/>
</dbReference>
<dbReference type="InterPro" id="IPR007453">
    <property type="entry name" value="DsrC/TusE"/>
</dbReference>
<name>A0A3N2DJX7_9GAMM</name>
<dbReference type="RefSeq" id="WP_123713065.1">
    <property type="nucleotide sequence ID" value="NZ_RKHR01000005.1"/>
</dbReference>
<dbReference type="NCBIfam" id="TIGR03342">
    <property type="entry name" value="dsrC_tusE_dsvC"/>
    <property type="match status" value="1"/>
</dbReference>
<dbReference type="InterPro" id="IPR025526">
    <property type="entry name" value="DsrC-like_dom_sf"/>
</dbReference>
<gene>
    <name evidence="5" type="ORF">EDC56_2713</name>
</gene>
<evidence type="ECO:0000256" key="2">
    <source>
        <dbReference type="ARBA" id="ARBA00022490"/>
    </source>
</evidence>
<dbReference type="InterPro" id="IPR043163">
    <property type="entry name" value="DsrC-like_N"/>
</dbReference>
<dbReference type="EMBL" id="RKHR01000005">
    <property type="protein sequence ID" value="ROS00077.1"/>
    <property type="molecule type" value="Genomic_DNA"/>
</dbReference>
<feature type="active site" description="Cysteine persulfide intermediate" evidence="4">
    <location>
        <position position="106"/>
    </location>
</feature>
<dbReference type="GO" id="GO:0097163">
    <property type="term" value="F:sulfur carrier activity"/>
    <property type="evidence" value="ECO:0007669"/>
    <property type="project" value="TreeGrafter"/>
</dbReference>
<comment type="subcellular location">
    <subcellularLocation>
        <location evidence="1">Cytoplasm</location>
    </subcellularLocation>
</comment>
<dbReference type="AlphaFoldDB" id="A0A3N2DJX7"/>
<organism evidence="5 6">
    <name type="scientific">Sinobacterium caligoides</name>
    <dbReference type="NCBI Taxonomy" id="933926"/>
    <lineage>
        <taxon>Bacteria</taxon>
        <taxon>Pseudomonadati</taxon>
        <taxon>Pseudomonadota</taxon>
        <taxon>Gammaproteobacteria</taxon>
        <taxon>Cellvibrionales</taxon>
        <taxon>Spongiibacteraceae</taxon>
        <taxon>Sinobacterium</taxon>
    </lineage>
</organism>
<evidence type="ECO:0000256" key="1">
    <source>
        <dbReference type="ARBA" id="ARBA00004496"/>
    </source>
</evidence>
<protein>
    <recommendedName>
        <fullName evidence="3">Sulfurtransferase</fullName>
        <ecNumber evidence="3">2.8.1.-</ecNumber>
    </recommendedName>
</protein>
<reference evidence="5 6" key="1">
    <citation type="submission" date="2018-11" db="EMBL/GenBank/DDBJ databases">
        <title>Genomic Encyclopedia of Type Strains, Phase IV (KMG-IV): sequencing the most valuable type-strain genomes for metagenomic binning, comparative biology and taxonomic classification.</title>
        <authorList>
            <person name="Goeker M."/>
        </authorList>
    </citation>
    <scope>NUCLEOTIDE SEQUENCE [LARGE SCALE GENOMIC DNA]</scope>
    <source>
        <strain evidence="5 6">DSM 100316</strain>
    </source>
</reference>
<dbReference type="Gene3D" id="3.30.1420.10">
    <property type="match status" value="1"/>
</dbReference>
<dbReference type="PIRSF" id="PIRSF006223">
    <property type="entry name" value="DsrC_TusE"/>
    <property type="match status" value="1"/>
</dbReference>
<dbReference type="SUPFAM" id="SSF69721">
    <property type="entry name" value="DsrC, the gamma subunit of dissimilatory sulfite reductase"/>
    <property type="match status" value="1"/>
</dbReference>
<dbReference type="PANTHER" id="PTHR37010:SF1">
    <property type="entry name" value="SULFURTRANSFERASE TUSE"/>
    <property type="match status" value="1"/>
</dbReference>
<dbReference type="Pfam" id="PF04358">
    <property type="entry name" value="DsrC"/>
    <property type="match status" value="1"/>
</dbReference>
<comment type="function">
    <text evidence="3">Part of a sulfur-relay system.</text>
</comment>
<dbReference type="EC" id="2.8.1.-" evidence="3"/>
<evidence type="ECO:0000256" key="4">
    <source>
        <dbReference type="PIRSR" id="PIRSR006223-50"/>
    </source>
</evidence>
<proteinExistence type="inferred from homology"/>
<dbReference type="PANTHER" id="PTHR37010">
    <property type="entry name" value="SULFURTRANSFERASE TUSE"/>
    <property type="match status" value="1"/>
</dbReference>
<dbReference type="OrthoDB" id="9786347at2"/>
<keyword evidence="6" id="KW-1185">Reference proteome</keyword>
<keyword evidence="2" id="KW-0963">Cytoplasm</keyword>
<dbReference type="GO" id="GO:0016740">
    <property type="term" value="F:transferase activity"/>
    <property type="evidence" value="ECO:0007669"/>
    <property type="project" value="UniProtKB-KW"/>
</dbReference>
<dbReference type="InterPro" id="IPR042072">
    <property type="entry name" value="DsrC-like_C"/>
</dbReference>
<evidence type="ECO:0000313" key="5">
    <source>
        <dbReference type="EMBL" id="ROS00077.1"/>
    </source>
</evidence>
<accession>A0A3N2DJX7</accession>
<dbReference type="Proteomes" id="UP000275394">
    <property type="component" value="Unassembled WGS sequence"/>
</dbReference>
<comment type="caution">
    <text evidence="5">The sequence shown here is derived from an EMBL/GenBank/DDBJ whole genome shotgun (WGS) entry which is preliminary data.</text>
</comment>
<dbReference type="GO" id="GO:0005737">
    <property type="term" value="C:cytoplasm"/>
    <property type="evidence" value="ECO:0007669"/>
    <property type="project" value="UniProtKB-SubCell"/>
</dbReference>